<protein>
    <recommendedName>
        <fullName evidence="1">ScoMcrA-like N-terminal head domain-containing protein</fullName>
    </recommendedName>
</protein>
<evidence type="ECO:0000259" key="1">
    <source>
        <dbReference type="Pfam" id="PF26345"/>
    </source>
</evidence>
<accession>A0ABN3K476</accession>
<dbReference type="Pfam" id="PF26345">
    <property type="entry name" value="ScoMcrA_N"/>
    <property type="match status" value="1"/>
</dbReference>
<dbReference type="EMBL" id="BAAASZ010000026">
    <property type="protein sequence ID" value="GAA2449028.1"/>
    <property type="molecule type" value="Genomic_DNA"/>
</dbReference>
<evidence type="ECO:0000313" key="3">
    <source>
        <dbReference type="Proteomes" id="UP001501638"/>
    </source>
</evidence>
<keyword evidence="3" id="KW-1185">Reference proteome</keyword>
<dbReference type="InterPro" id="IPR058807">
    <property type="entry name" value="ScoMcrA_N"/>
</dbReference>
<dbReference type="Proteomes" id="UP001501638">
    <property type="component" value="Unassembled WGS sequence"/>
</dbReference>
<reference evidence="2 3" key="1">
    <citation type="journal article" date="2019" name="Int. J. Syst. Evol. Microbiol.">
        <title>The Global Catalogue of Microorganisms (GCM) 10K type strain sequencing project: providing services to taxonomists for standard genome sequencing and annotation.</title>
        <authorList>
            <consortium name="The Broad Institute Genomics Platform"/>
            <consortium name="The Broad Institute Genome Sequencing Center for Infectious Disease"/>
            <person name="Wu L."/>
            <person name="Ma J."/>
        </authorList>
    </citation>
    <scope>NUCLEOTIDE SEQUENCE [LARGE SCALE GENOMIC DNA]</scope>
    <source>
        <strain evidence="2 3">JCM 6305</strain>
    </source>
</reference>
<name>A0ABN3K476_9ACTN</name>
<gene>
    <name evidence="2" type="ORF">GCM10010405_35540</name>
</gene>
<evidence type="ECO:0000313" key="2">
    <source>
        <dbReference type="EMBL" id="GAA2449028.1"/>
    </source>
</evidence>
<organism evidence="2 3">
    <name type="scientific">Streptomyces macrosporus</name>
    <dbReference type="NCBI Taxonomy" id="44032"/>
    <lineage>
        <taxon>Bacteria</taxon>
        <taxon>Bacillati</taxon>
        <taxon>Actinomycetota</taxon>
        <taxon>Actinomycetes</taxon>
        <taxon>Kitasatosporales</taxon>
        <taxon>Streptomycetaceae</taxon>
        <taxon>Streptomyces</taxon>
    </lineage>
</organism>
<feature type="domain" description="ScoMcrA-like N-terminal head" evidence="1">
    <location>
        <begin position="5"/>
        <end position="89"/>
    </location>
</feature>
<comment type="caution">
    <text evidence="2">The sequence shown here is derived from an EMBL/GenBank/DDBJ whole genome shotgun (WGS) entry which is preliminary data.</text>
</comment>
<dbReference type="RefSeq" id="WP_344324025.1">
    <property type="nucleotide sequence ID" value="NZ_BAAASZ010000026.1"/>
</dbReference>
<sequence>MGLADVTRESVLKAMEEHDDLGEESFLLRYGFESAHSSLLVHGGRRYGLDAIVTVAHRYASGQLLPQDTLTDEYASVIRVLMQLGFEVRRPQGAHPIATAPRLLISPSYGGAESRQHWKDTLEQSVPFADEKYSRHLTKSQYRQLLALHPEGRSRFWGATPGHDSKMAAVATGDVVLFTGRNHVRAIGEVGVIFRNRKFADALWPPQQGGESWHTVYSLREFQTTELPYTMLNALLGYKPNFKYPGQLVLSGERAAAGINGLLITTRTALERAGAMPSPGDVRMMQVEQQHTRTVTVEQSARRLLFNRTEAELVNAYRDTLTEVQVNRFATAAGICDLYLDGPDGRELIEAKSRAERPHVRAALAQLLDYARYAPAPVDRLSALFPEPLASNALGFLHHYGIDSIHRTAEGTFERLPAPESRRRFIRDLVGFGSH</sequence>
<proteinExistence type="predicted"/>